<dbReference type="KEGG" id="goe:100905268"/>
<evidence type="ECO:0000256" key="2">
    <source>
        <dbReference type="ARBA" id="ARBA00022737"/>
    </source>
</evidence>
<reference evidence="9" key="1">
    <citation type="submission" date="2025-08" db="UniProtKB">
        <authorList>
            <consortium name="RefSeq"/>
        </authorList>
    </citation>
    <scope>IDENTIFICATION</scope>
</reference>
<feature type="region of interest" description="Disordered" evidence="6">
    <location>
        <begin position="35"/>
        <end position="69"/>
    </location>
</feature>
<dbReference type="PROSITE" id="PS50157">
    <property type="entry name" value="ZINC_FINGER_C2H2_2"/>
    <property type="match status" value="2"/>
</dbReference>
<dbReference type="PANTHER" id="PTHR19818">
    <property type="entry name" value="ZINC FINGER PROTEIN ZIC AND GLI"/>
    <property type="match status" value="1"/>
</dbReference>
<dbReference type="RefSeq" id="XP_003739662.1">
    <property type="nucleotide sequence ID" value="XM_003739614.1"/>
</dbReference>
<dbReference type="InterPro" id="IPR036236">
    <property type="entry name" value="Znf_C2H2_sf"/>
</dbReference>
<organism evidence="8 9">
    <name type="scientific">Galendromus occidentalis</name>
    <name type="common">western predatory mite</name>
    <dbReference type="NCBI Taxonomy" id="34638"/>
    <lineage>
        <taxon>Eukaryota</taxon>
        <taxon>Metazoa</taxon>
        <taxon>Ecdysozoa</taxon>
        <taxon>Arthropoda</taxon>
        <taxon>Chelicerata</taxon>
        <taxon>Arachnida</taxon>
        <taxon>Acari</taxon>
        <taxon>Parasitiformes</taxon>
        <taxon>Mesostigmata</taxon>
        <taxon>Gamasina</taxon>
        <taxon>Phytoseioidea</taxon>
        <taxon>Phytoseiidae</taxon>
        <taxon>Typhlodrominae</taxon>
        <taxon>Galendromus</taxon>
    </lineage>
</organism>
<evidence type="ECO:0000256" key="5">
    <source>
        <dbReference type="PROSITE-ProRule" id="PRU00042"/>
    </source>
</evidence>
<evidence type="ECO:0000256" key="6">
    <source>
        <dbReference type="SAM" id="MobiDB-lite"/>
    </source>
</evidence>
<gene>
    <name evidence="9" type="primary">LOC100905268</name>
</gene>
<dbReference type="SMART" id="SM00355">
    <property type="entry name" value="ZnF_C2H2"/>
    <property type="match status" value="2"/>
</dbReference>
<evidence type="ECO:0000259" key="7">
    <source>
        <dbReference type="PROSITE" id="PS50157"/>
    </source>
</evidence>
<evidence type="ECO:0000256" key="1">
    <source>
        <dbReference type="ARBA" id="ARBA00022723"/>
    </source>
</evidence>
<dbReference type="GO" id="GO:0008270">
    <property type="term" value="F:zinc ion binding"/>
    <property type="evidence" value="ECO:0007669"/>
    <property type="project" value="UniProtKB-KW"/>
</dbReference>
<dbReference type="FunFam" id="3.30.160.60:FF:000100">
    <property type="entry name" value="Zinc finger 45-like"/>
    <property type="match status" value="1"/>
</dbReference>
<evidence type="ECO:0000256" key="3">
    <source>
        <dbReference type="ARBA" id="ARBA00022771"/>
    </source>
</evidence>
<keyword evidence="4" id="KW-0862">Zinc</keyword>
<sequence>MEQQTQSPRAMICRRVVDSDGVARLVLEPVDKAEVKPQPAESVAEVPQTIEPGPEETKAESSLSKPQKPYISCEKCGKKFFVTDTTYKRTPKERLSLHIITEHNRERLYQCPYDGCFKAYNTVKLLQQHKTVHTNKKRHSCGQCSKQFHRKTHLLAHMRRHSANPEFKPRASRRKLNPYIQFQKKKEAARQEWDDAELPNVNEPVVTEEELEELRRRQAEMVEEEVAKTFPFRADDLEEGYEDEEELDEC</sequence>
<dbReference type="PANTHER" id="PTHR19818:SF163">
    <property type="entry name" value="C2H2-TYPE DOMAIN-CONTAINING PROTEIN"/>
    <property type="match status" value="1"/>
</dbReference>
<dbReference type="InterPro" id="IPR013087">
    <property type="entry name" value="Znf_C2H2_type"/>
</dbReference>
<name>A0AAJ6QPK0_9ACAR</name>
<dbReference type="GO" id="GO:0005634">
    <property type="term" value="C:nucleus"/>
    <property type="evidence" value="ECO:0007669"/>
    <property type="project" value="UniProtKB-ARBA"/>
</dbReference>
<feature type="domain" description="C2H2-type" evidence="7">
    <location>
        <begin position="139"/>
        <end position="166"/>
    </location>
</feature>
<dbReference type="Proteomes" id="UP000694867">
    <property type="component" value="Unplaced"/>
</dbReference>
<evidence type="ECO:0000256" key="4">
    <source>
        <dbReference type="ARBA" id="ARBA00022833"/>
    </source>
</evidence>
<dbReference type="PROSITE" id="PS00028">
    <property type="entry name" value="ZINC_FINGER_C2H2_1"/>
    <property type="match status" value="2"/>
</dbReference>
<evidence type="ECO:0000313" key="9">
    <source>
        <dbReference type="RefSeq" id="XP_003739662.1"/>
    </source>
</evidence>
<dbReference type="GeneID" id="100905268"/>
<feature type="domain" description="C2H2-type" evidence="7">
    <location>
        <begin position="109"/>
        <end position="138"/>
    </location>
</feature>
<dbReference type="AlphaFoldDB" id="A0AAJ6QPK0"/>
<dbReference type="GO" id="GO:0000978">
    <property type="term" value="F:RNA polymerase II cis-regulatory region sequence-specific DNA binding"/>
    <property type="evidence" value="ECO:0007669"/>
    <property type="project" value="TreeGrafter"/>
</dbReference>
<keyword evidence="2" id="KW-0677">Repeat</keyword>
<evidence type="ECO:0000313" key="8">
    <source>
        <dbReference type="Proteomes" id="UP000694867"/>
    </source>
</evidence>
<protein>
    <submittedName>
        <fullName evidence="9">Zinc finger protein 493</fullName>
    </submittedName>
</protein>
<keyword evidence="8" id="KW-1185">Reference proteome</keyword>
<dbReference type="GO" id="GO:0045944">
    <property type="term" value="P:positive regulation of transcription by RNA polymerase II"/>
    <property type="evidence" value="ECO:0007669"/>
    <property type="project" value="UniProtKB-ARBA"/>
</dbReference>
<dbReference type="Gene3D" id="3.30.160.60">
    <property type="entry name" value="Classic Zinc Finger"/>
    <property type="match status" value="2"/>
</dbReference>
<dbReference type="InterPro" id="IPR050329">
    <property type="entry name" value="GLI_C2H2-zinc-finger"/>
</dbReference>
<dbReference type="SUPFAM" id="SSF57667">
    <property type="entry name" value="beta-beta-alpha zinc fingers"/>
    <property type="match status" value="1"/>
</dbReference>
<proteinExistence type="predicted"/>
<accession>A0AAJ6QPK0</accession>
<keyword evidence="1" id="KW-0479">Metal-binding</keyword>
<dbReference type="GO" id="GO:0000981">
    <property type="term" value="F:DNA-binding transcription factor activity, RNA polymerase II-specific"/>
    <property type="evidence" value="ECO:0007669"/>
    <property type="project" value="TreeGrafter"/>
</dbReference>
<keyword evidence="3 5" id="KW-0863">Zinc-finger</keyword>